<dbReference type="Proteomes" id="UP000663838">
    <property type="component" value="Unassembled WGS sequence"/>
</dbReference>
<dbReference type="EMBL" id="CAJNYV010006114">
    <property type="protein sequence ID" value="CAF3802782.1"/>
    <property type="molecule type" value="Genomic_DNA"/>
</dbReference>
<evidence type="ECO:0000313" key="2">
    <source>
        <dbReference type="EMBL" id="CAF4907517.1"/>
    </source>
</evidence>
<accession>A0A821VGE3</accession>
<comment type="caution">
    <text evidence="2">The sequence shown here is derived from an EMBL/GenBank/DDBJ whole genome shotgun (WGS) entry which is preliminary data.</text>
</comment>
<dbReference type="AlphaFoldDB" id="A0A821VGE3"/>
<dbReference type="InterPro" id="IPR036397">
    <property type="entry name" value="RNaseH_sf"/>
</dbReference>
<dbReference type="EMBL" id="CAJOBS010005985">
    <property type="protein sequence ID" value="CAF4907517.1"/>
    <property type="molecule type" value="Genomic_DNA"/>
</dbReference>
<dbReference type="Gene3D" id="3.30.420.10">
    <property type="entry name" value="Ribonuclease H-like superfamily/Ribonuclease H"/>
    <property type="match status" value="1"/>
</dbReference>
<evidence type="ECO:0008006" key="4">
    <source>
        <dbReference type="Google" id="ProtNLM"/>
    </source>
</evidence>
<reference evidence="2" key="1">
    <citation type="submission" date="2021-02" db="EMBL/GenBank/DDBJ databases">
        <authorList>
            <person name="Nowell W R."/>
        </authorList>
    </citation>
    <scope>NUCLEOTIDE SEQUENCE</scope>
</reference>
<evidence type="ECO:0000313" key="1">
    <source>
        <dbReference type="EMBL" id="CAF3802782.1"/>
    </source>
</evidence>
<dbReference type="Proteomes" id="UP000663865">
    <property type="component" value="Unassembled WGS sequence"/>
</dbReference>
<sequence>MNSEDQENRARKSCGKMYRKLLSGCDVILVDEKYFKLSGNNVGGNALFYSTNAVTSPPNIKFQKRKKFEPKLMIWVAMSSKGVSDVYIHTSKQTVLQTTYLKECIDKRLLPFIEKYHHNGNYLFWPDLASAHYSNLVKERLYEKNVPFIARQDNPPNVIQARPIETIWALLERKVYENNWEVKRLDALARWIK</sequence>
<organism evidence="2 3">
    <name type="scientific">Rotaria socialis</name>
    <dbReference type="NCBI Taxonomy" id="392032"/>
    <lineage>
        <taxon>Eukaryota</taxon>
        <taxon>Metazoa</taxon>
        <taxon>Spiralia</taxon>
        <taxon>Gnathifera</taxon>
        <taxon>Rotifera</taxon>
        <taxon>Eurotatoria</taxon>
        <taxon>Bdelloidea</taxon>
        <taxon>Philodinida</taxon>
        <taxon>Philodinidae</taxon>
        <taxon>Rotaria</taxon>
    </lineage>
</organism>
<dbReference type="GO" id="GO:0003676">
    <property type="term" value="F:nucleic acid binding"/>
    <property type="evidence" value="ECO:0007669"/>
    <property type="project" value="InterPro"/>
</dbReference>
<gene>
    <name evidence="1" type="ORF">KIK155_LOCUS32535</name>
    <name evidence="2" type="ORF">TOA249_LOCUS31145</name>
</gene>
<evidence type="ECO:0000313" key="3">
    <source>
        <dbReference type="Proteomes" id="UP000663838"/>
    </source>
</evidence>
<name>A0A821VGE3_9BILA</name>
<proteinExistence type="predicted"/>
<protein>
    <recommendedName>
        <fullName evidence="4">Transposase</fullName>
    </recommendedName>
</protein>